<name>A0AAW8PXQ2_VIBPH</name>
<reference evidence="1" key="1">
    <citation type="submission" date="2023-06" db="EMBL/GenBank/DDBJ databases">
        <title>Genomic Diversity of Vibrio spp. and Metagenomic Analysis of Pathogens in Florida Gulf Coastal Waters Following Hurricane Ian.</title>
        <authorList>
            <person name="Brumfield K.D."/>
        </authorList>
    </citation>
    <scope>NUCLEOTIDE SEQUENCE</scope>
    <source>
        <strain evidence="1">WBS2B-138</strain>
    </source>
</reference>
<dbReference type="Proteomes" id="UP001253193">
    <property type="component" value="Unassembled WGS sequence"/>
</dbReference>
<sequence length="216" mass="24165">MLGISKYKTLKKLSDKETTALVNSATKEVSLGGGGTMGVMFCQCCNLPVFEDDAFIGQIEDNGDAKILCGLCYYPRNLDMVRFSDSGTLIFAPDLTQEQVSALALNMYYIKSQASDNQDMMDLVSDIEDLILRRSEVLNTGICHGSSTPAIVCQFLYMMDESDYKDRNKLFSSVRLFPSEKLASRQLAYLSTNVLKKYHPDKWVGLVQAMDKEINK</sequence>
<protein>
    <submittedName>
        <fullName evidence="1">Uncharacterized protein</fullName>
    </submittedName>
</protein>
<evidence type="ECO:0000313" key="1">
    <source>
        <dbReference type="EMBL" id="MDS1820953.1"/>
    </source>
</evidence>
<accession>A0AAW8PXQ2</accession>
<dbReference type="EMBL" id="JAUHGG010000003">
    <property type="protein sequence ID" value="MDS1820953.1"/>
    <property type="molecule type" value="Genomic_DNA"/>
</dbReference>
<comment type="caution">
    <text evidence="1">The sequence shown here is derived from an EMBL/GenBank/DDBJ whole genome shotgun (WGS) entry which is preliminary data.</text>
</comment>
<gene>
    <name evidence="1" type="ORF">QX249_09815</name>
</gene>
<dbReference type="AlphaFoldDB" id="A0AAW8PXQ2"/>
<organism evidence="1 2">
    <name type="scientific">Vibrio parahaemolyticus</name>
    <dbReference type="NCBI Taxonomy" id="670"/>
    <lineage>
        <taxon>Bacteria</taxon>
        <taxon>Pseudomonadati</taxon>
        <taxon>Pseudomonadota</taxon>
        <taxon>Gammaproteobacteria</taxon>
        <taxon>Vibrionales</taxon>
        <taxon>Vibrionaceae</taxon>
        <taxon>Vibrio</taxon>
    </lineage>
</organism>
<dbReference type="RefSeq" id="WP_311019739.1">
    <property type="nucleotide sequence ID" value="NZ_JAUHGG010000003.1"/>
</dbReference>
<evidence type="ECO:0000313" key="2">
    <source>
        <dbReference type="Proteomes" id="UP001253193"/>
    </source>
</evidence>
<proteinExistence type="predicted"/>